<keyword evidence="1" id="KW-0472">Membrane</keyword>
<feature type="transmembrane region" description="Helical" evidence="1">
    <location>
        <begin position="12"/>
        <end position="32"/>
    </location>
</feature>
<dbReference type="Proteomes" id="UP001500752">
    <property type="component" value="Unassembled WGS sequence"/>
</dbReference>
<protein>
    <recommendedName>
        <fullName evidence="4">Alkaline shock response membrane anchor protein AmaP</fullName>
    </recommendedName>
</protein>
<reference evidence="3" key="1">
    <citation type="journal article" date="2019" name="Int. J. Syst. Evol. Microbiol.">
        <title>The Global Catalogue of Microorganisms (GCM) 10K type strain sequencing project: providing services to taxonomists for standard genome sequencing and annotation.</title>
        <authorList>
            <consortium name="The Broad Institute Genomics Platform"/>
            <consortium name="The Broad Institute Genome Sequencing Center for Infectious Disease"/>
            <person name="Wu L."/>
            <person name="Ma J."/>
        </authorList>
    </citation>
    <scope>NUCLEOTIDE SEQUENCE [LARGE SCALE GENOMIC DNA]</scope>
    <source>
        <strain evidence="3">JCM 30742</strain>
    </source>
</reference>
<name>A0ABP7BRX5_9MICC</name>
<evidence type="ECO:0008006" key="4">
    <source>
        <dbReference type="Google" id="ProtNLM"/>
    </source>
</evidence>
<evidence type="ECO:0000313" key="2">
    <source>
        <dbReference type="EMBL" id="GAA3668463.1"/>
    </source>
</evidence>
<keyword evidence="3" id="KW-1185">Reference proteome</keyword>
<evidence type="ECO:0000313" key="3">
    <source>
        <dbReference type="Proteomes" id="UP001500752"/>
    </source>
</evidence>
<organism evidence="2 3">
    <name type="scientific">Arthrobacter ginkgonis</name>
    <dbReference type="NCBI Taxonomy" id="1630594"/>
    <lineage>
        <taxon>Bacteria</taxon>
        <taxon>Bacillati</taxon>
        <taxon>Actinomycetota</taxon>
        <taxon>Actinomycetes</taxon>
        <taxon>Micrococcales</taxon>
        <taxon>Micrococcaceae</taxon>
        <taxon>Arthrobacter</taxon>
    </lineage>
</organism>
<keyword evidence="1" id="KW-1133">Transmembrane helix</keyword>
<evidence type="ECO:0000256" key="1">
    <source>
        <dbReference type="SAM" id="Phobius"/>
    </source>
</evidence>
<dbReference type="EMBL" id="BAABEO010000006">
    <property type="protein sequence ID" value="GAA3668463.1"/>
    <property type="molecule type" value="Genomic_DNA"/>
</dbReference>
<dbReference type="RefSeq" id="WP_345148030.1">
    <property type="nucleotide sequence ID" value="NZ_BAABEO010000006.1"/>
</dbReference>
<comment type="caution">
    <text evidence="2">The sequence shown here is derived from an EMBL/GenBank/DDBJ whole genome shotgun (WGS) entry which is preliminary data.</text>
</comment>
<keyword evidence="1" id="KW-0812">Transmembrane</keyword>
<sequence>MNQTPRGVNRTLLILLGVLLCATGVHLLLLSMGGSYALGWSRFASIAGGHAQRLLDTTTLPGQPDSWLWIVVAVALVALVLLMVWWMAVQGKGRTGTYAREYYDDGARGMVELGAGVPEQALRAALAERHDIVSASISVWDSPNGDAGLRIRVLPRQGAAPLRIAEDISALAVGLDRALGRGGPVVIHLAAGARARMSRADRVL</sequence>
<accession>A0ABP7BRX5</accession>
<gene>
    <name evidence="2" type="ORF">GCM10023081_03720</name>
</gene>
<feature type="transmembrane region" description="Helical" evidence="1">
    <location>
        <begin position="67"/>
        <end position="88"/>
    </location>
</feature>
<proteinExistence type="predicted"/>